<reference evidence="2 3" key="1">
    <citation type="submission" date="2022-04" db="EMBL/GenBank/DDBJ databases">
        <title>Leucobacter sp. isolated from rhizosphere of onion.</title>
        <authorList>
            <person name="Won M."/>
            <person name="Lee C.-M."/>
            <person name="Woen H.-Y."/>
            <person name="Kwon S.-W."/>
        </authorList>
    </citation>
    <scope>NUCLEOTIDE SEQUENCE [LARGE SCALE GENOMIC DNA]</scope>
    <source>
        <strain evidence="2 3">H25R-14</strain>
    </source>
</reference>
<protein>
    <recommendedName>
        <fullName evidence="4">DUF4245 domain-containing protein</fullName>
    </recommendedName>
</protein>
<dbReference type="Proteomes" id="UP000831775">
    <property type="component" value="Chromosome"/>
</dbReference>
<sequence length="210" mass="21929">MTESPRLTDAPRNFRRFRIVLFSLLAVVILVVGYAVTLGPVHIAQLRAEASDGERALPIGADAQITPPPEWVSEPLVRDLIVWPPLPPLKDWSVVIGQEPGWLVRSPDRVLQVEVSSVAGSDVAAGARVETLASGYTVTHVEEGGILTAVVDTGAGSVGVRATVEGEASLDAYRPAISQLLESIRPASAAATASDAQTAPSPETGPSPAS</sequence>
<feature type="compositionally biased region" description="Low complexity" evidence="1">
    <location>
        <begin position="188"/>
        <end position="202"/>
    </location>
</feature>
<gene>
    <name evidence="2" type="ORF">MUN76_11915</name>
</gene>
<evidence type="ECO:0000313" key="3">
    <source>
        <dbReference type="Proteomes" id="UP000831775"/>
    </source>
</evidence>
<proteinExistence type="predicted"/>
<keyword evidence="3" id="KW-1185">Reference proteome</keyword>
<accession>A0ABY4FTW6</accession>
<feature type="region of interest" description="Disordered" evidence="1">
    <location>
        <begin position="188"/>
        <end position="210"/>
    </location>
</feature>
<evidence type="ECO:0000313" key="2">
    <source>
        <dbReference type="EMBL" id="UOQ59748.1"/>
    </source>
</evidence>
<dbReference type="RefSeq" id="WP_244684934.1">
    <property type="nucleotide sequence ID" value="NZ_CP095043.1"/>
</dbReference>
<evidence type="ECO:0000256" key="1">
    <source>
        <dbReference type="SAM" id="MobiDB-lite"/>
    </source>
</evidence>
<organism evidence="2 3">
    <name type="scientific">Leucobacter rhizosphaerae</name>
    <dbReference type="NCBI Taxonomy" id="2932245"/>
    <lineage>
        <taxon>Bacteria</taxon>
        <taxon>Bacillati</taxon>
        <taxon>Actinomycetota</taxon>
        <taxon>Actinomycetes</taxon>
        <taxon>Micrococcales</taxon>
        <taxon>Microbacteriaceae</taxon>
        <taxon>Leucobacter</taxon>
    </lineage>
</organism>
<dbReference type="EMBL" id="CP095043">
    <property type="protein sequence ID" value="UOQ59748.1"/>
    <property type="molecule type" value="Genomic_DNA"/>
</dbReference>
<name>A0ABY4FTW6_9MICO</name>
<evidence type="ECO:0008006" key="4">
    <source>
        <dbReference type="Google" id="ProtNLM"/>
    </source>
</evidence>